<evidence type="ECO:0000256" key="1">
    <source>
        <dbReference type="ARBA" id="ARBA00004141"/>
    </source>
</evidence>
<dbReference type="GO" id="GO:0008195">
    <property type="term" value="F:phosphatidate phosphatase activity"/>
    <property type="evidence" value="ECO:0007669"/>
    <property type="project" value="TreeGrafter"/>
</dbReference>
<evidence type="ECO:0000256" key="2">
    <source>
        <dbReference type="ARBA" id="ARBA00008816"/>
    </source>
</evidence>
<gene>
    <name evidence="9" type="primary">LOC106750616</name>
</gene>
<dbReference type="AlphaFoldDB" id="A0A6P3Y6Q6"/>
<dbReference type="GO" id="GO:0007165">
    <property type="term" value="P:signal transduction"/>
    <property type="evidence" value="ECO:0007669"/>
    <property type="project" value="TreeGrafter"/>
</dbReference>
<dbReference type="KEGG" id="dqu:106750616"/>
<feature type="transmembrane region" description="Helical" evidence="6">
    <location>
        <begin position="241"/>
        <end position="259"/>
    </location>
</feature>
<dbReference type="RefSeq" id="XP_014486570.1">
    <property type="nucleotide sequence ID" value="XM_014631084.1"/>
</dbReference>
<dbReference type="InterPro" id="IPR000326">
    <property type="entry name" value="PAP2/HPO"/>
</dbReference>
<evidence type="ECO:0000313" key="8">
    <source>
        <dbReference type="Proteomes" id="UP000515204"/>
    </source>
</evidence>
<comment type="similarity">
    <text evidence="2">Belongs to the PA-phosphatase related phosphoesterase family.</text>
</comment>
<dbReference type="Gene3D" id="1.20.144.10">
    <property type="entry name" value="Phosphatidic acid phosphatase type 2/haloperoxidase"/>
    <property type="match status" value="1"/>
</dbReference>
<dbReference type="OrthoDB" id="8907274at2759"/>
<dbReference type="GO" id="GO:0005886">
    <property type="term" value="C:plasma membrane"/>
    <property type="evidence" value="ECO:0007669"/>
    <property type="project" value="TreeGrafter"/>
</dbReference>
<evidence type="ECO:0000313" key="9">
    <source>
        <dbReference type="RefSeq" id="XP_014486570.1"/>
    </source>
</evidence>
<feature type="transmembrane region" description="Helical" evidence="6">
    <location>
        <begin position="140"/>
        <end position="162"/>
    </location>
</feature>
<comment type="subcellular location">
    <subcellularLocation>
        <location evidence="1">Membrane</location>
        <topology evidence="1">Multi-pass membrane protein</topology>
    </subcellularLocation>
</comment>
<protein>
    <submittedName>
        <fullName evidence="9">Lipid phosphate phosphohydrolase 2-like isoform X1</fullName>
    </submittedName>
</protein>
<dbReference type="PANTHER" id="PTHR10165:SF103">
    <property type="entry name" value="PHOSPHOLIPID PHOSPHATASE HOMOLOG 1.2 HOMOLOG"/>
    <property type="match status" value="1"/>
</dbReference>
<feature type="domain" description="Phosphatidic acid phosphatase type 2/haloperoxidase" evidence="7">
    <location>
        <begin position="141"/>
        <end position="283"/>
    </location>
</feature>
<keyword evidence="5 6" id="KW-0472">Membrane</keyword>
<reference evidence="9" key="1">
    <citation type="submission" date="2025-08" db="UniProtKB">
        <authorList>
            <consortium name="RefSeq"/>
        </authorList>
    </citation>
    <scope>IDENTIFICATION</scope>
</reference>
<name>A0A6P3Y6Q6_DINQU</name>
<feature type="transmembrane region" description="Helical" evidence="6">
    <location>
        <begin position="93"/>
        <end position="119"/>
    </location>
</feature>
<dbReference type="InterPro" id="IPR036938">
    <property type="entry name" value="PAP2/HPO_sf"/>
</dbReference>
<dbReference type="GO" id="GO:0006644">
    <property type="term" value="P:phospholipid metabolic process"/>
    <property type="evidence" value="ECO:0007669"/>
    <property type="project" value="InterPro"/>
</dbReference>
<organism evidence="8 9">
    <name type="scientific">Dinoponera quadriceps</name>
    <name type="common">South American ant</name>
    <dbReference type="NCBI Taxonomy" id="609295"/>
    <lineage>
        <taxon>Eukaryota</taxon>
        <taxon>Metazoa</taxon>
        <taxon>Ecdysozoa</taxon>
        <taxon>Arthropoda</taxon>
        <taxon>Hexapoda</taxon>
        <taxon>Insecta</taxon>
        <taxon>Pterygota</taxon>
        <taxon>Neoptera</taxon>
        <taxon>Endopterygota</taxon>
        <taxon>Hymenoptera</taxon>
        <taxon>Apocrita</taxon>
        <taxon>Aculeata</taxon>
        <taxon>Formicoidea</taxon>
        <taxon>Formicidae</taxon>
        <taxon>Ponerinae</taxon>
        <taxon>Ponerini</taxon>
        <taxon>Dinoponera</taxon>
    </lineage>
</organism>
<dbReference type="SUPFAM" id="SSF48317">
    <property type="entry name" value="Acid phosphatase/Vanadium-dependent haloperoxidase"/>
    <property type="match status" value="1"/>
</dbReference>
<evidence type="ECO:0000256" key="4">
    <source>
        <dbReference type="ARBA" id="ARBA00022989"/>
    </source>
</evidence>
<dbReference type="SMART" id="SM00014">
    <property type="entry name" value="acidPPc"/>
    <property type="match status" value="1"/>
</dbReference>
<dbReference type="Pfam" id="PF01569">
    <property type="entry name" value="PAP2"/>
    <property type="match status" value="1"/>
</dbReference>
<dbReference type="InterPro" id="IPR043216">
    <property type="entry name" value="PAP-like"/>
</dbReference>
<dbReference type="GeneID" id="106750616"/>
<feature type="transmembrane region" description="Helical" evidence="6">
    <location>
        <begin position="265"/>
        <end position="283"/>
    </location>
</feature>
<feature type="transmembrane region" description="Helical" evidence="6">
    <location>
        <begin position="210"/>
        <end position="229"/>
    </location>
</feature>
<evidence type="ECO:0000256" key="3">
    <source>
        <dbReference type="ARBA" id="ARBA00022692"/>
    </source>
</evidence>
<accession>A0A6P3Y6Q6</accession>
<evidence type="ECO:0000259" key="7">
    <source>
        <dbReference type="SMART" id="SM00014"/>
    </source>
</evidence>
<evidence type="ECO:0000256" key="5">
    <source>
        <dbReference type="ARBA" id="ARBA00023136"/>
    </source>
</evidence>
<evidence type="ECO:0000256" key="6">
    <source>
        <dbReference type="SAM" id="Phobius"/>
    </source>
</evidence>
<keyword evidence="3 6" id="KW-0812">Transmembrane</keyword>
<sequence length="319" mass="36424">MQKSTEELTRCSTVTLAEEVAGNNVDKATTRTIPEKIMGVCKKFARWIVLLDLLLLTSMVIVLAVLEFGAIPYKQFGFFCNDPKISHKFTGDTISMVTLLSSLLLAPLITIWIVECVCYSADNYKNEGYNGYRSKYIWTWYRHYIVVFIVLAFVCECIKILIGEPRPHFLDTCKPREAINCTDEYFSSYTCTNTDNSAWFVMDSSRSFPSGHAALSVFTCIFVVWYLQYRLLTRMFYLKPWLQSMACLWAVVCSATRVADKRHHWWDVAVGAVMGILFGMFLVTTLCRYFRVKCANDAVLKQPPSDSVAENGQISFAEK</sequence>
<dbReference type="Proteomes" id="UP000515204">
    <property type="component" value="Unplaced"/>
</dbReference>
<feature type="transmembrane region" description="Helical" evidence="6">
    <location>
        <begin position="47"/>
        <end position="73"/>
    </location>
</feature>
<dbReference type="PANTHER" id="PTHR10165">
    <property type="entry name" value="LIPID PHOSPHATE PHOSPHATASE"/>
    <property type="match status" value="1"/>
</dbReference>
<keyword evidence="8" id="KW-1185">Reference proteome</keyword>
<dbReference type="GO" id="GO:0046839">
    <property type="term" value="P:phospholipid dephosphorylation"/>
    <property type="evidence" value="ECO:0007669"/>
    <property type="project" value="TreeGrafter"/>
</dbReference>
<proteinExistence type="inferred from homology"/>
<keyword evidence="4 6" id="KW-1133">Transmembrane helix</keyword>